<evidence type="ECO:0000256" key="7">
    <source>
        <dbReference type="ARBA" id="ARBA00022840"/>
    </source>
</evidence>
<dbReference type="GO" id="GO:0005524">
    <property type="term" value="F:ATP binding"/>
    <property type="evidence" value="ECO:0007669"/>
    <property type="project" value="UniProtKB-UniRule"/>
</dbReference>
<sequence>MIIILNFGSQFAHLIARRVRDLGVKAEILPFDISAENIKILNPDGIILSGGPASVLEKGSPRPDKKIYELNLPLLGICYGHQVMAQMLGGKVKKGKHREFGRETISIKKYNNLFSGLRQKEIVWFSHGDQVGKMPANFITIASTSTCPYAGYRHREKPFYGIQFHPEVTHTKKGNKILANFIFSICKAKKDWGVRLVAAEIISNLKRQIGKNHVIVGISGGVDSLVAATLLRRAIGKQLHAVFVDTGLLREGEVESVSKLLHNRGSHLYVVNAKHLFLGRLKGVTDPERKREIIGHTFIEVFEKVIHSKLRKFSIVSRKLNISGVPPVIKYFAQGTIYPDRIESAATSKNASKIKSHHNLTLPEKLHFKIIEPVKDLYKDEVRKIGVLLGLPRAMLWRHPFPGPGLAIRIIGEVTKERLQILRKADSIFIEELKKANEYEKIWQAFAVLLPIKTVGVMGDVRTYEYIISLRAVDSVDGMTADWHKIPPELLEKISSSIVGKVRGVNRILYDITQKPPSTIEYE</sequence>
<organism evidence="12 13">
    <name type="scientific">Candidatus Nealsonbacteria bacterium CG_4_10_14_0_2_um_filter_38_17</name>
    <dbReference type="NCBI Taxonomy" id="1974680"/>
    <lineage>
        <taxon>Bacteria</taxon>
        <taxon>Candidatus Nealsoniibacteriota</taxon>
    </lineage>
</organism>
<keyword evidence="5 9" id="KW-0332">GMP biosynthesis</keyword>
<dbReference type="Proteomes" id="UP000230760">
    <property type="component" value="Unassembled WGS sequence"/>
</dbReference>
<comment type="caution">
    <text evidence="12">The sequence shown here is derived from an EMBL/GenBank/DDBJ whole genome shotgun (WGS) entry which is preliminary data.</text>
</comment>
<feature type="domain" description="GMPS ATP-PPase" evidence="11">
    <location>
        <begin position="192"/>
        <end position="398"/>
    </location>
</feature>
<keyword evidence="8 9" id="KW-0315">Glutamine amidotransferase</keyword>
<dbReference type="PRINTS" id="PR00099">
    <property type="entry name" value="CPSGATASE"/>
</dbReference>
<dbReference type="InterPro" id="IPR001674">
    <property type="entry name" value="GMP_synth_C"/>
</dbReference>
<dbReference type="InterPro" id="IPR022955">
    <property type="entry name" value="GMP_synthase"/>
</dbReference>
<dbReference type="GO" id="GO:0005829">
    <property type="term" value="C:cytosol"/>
    <property type="evidence" value="ECO:0007669"/>
    <property type="project" value="TreeGrafter"/>
</dbReference>
<evidence type="ECO:0000259" key="11">
    <source>
        <dbReference type="PROSITE" id="PS51553"/>
    </source>
</evidence>
<dbReference type="Pfam" id="PF02540">
    <property type="entry name" value="NAD_synthase"/>
    <property type="match status" value="1"/>
</dbReference>
<evidence type="ECO:0000256" key="10">
    <source>
        <dbReference type="PROSITE-ProRule" id="PRU00886"/>
    </source>
</evidence>
<dbReference type="PANTHER" id="PTHR11922">
    <property type="entry name" value="GMP SYNTHASE-RELATED"/>
    <property type="match status" value="1"/>
</dbReference>
<accession>A0A2M7UZ04</accession>
<evidence type="ECO:0000256" key="6">
    <source>
        <dbReference type="ARBA" id="ARBA00022755"/>
    </source>
</evidence>
<dbReference type="CDD" id="cd01742">
    <property type="entry name" value="GATase1_GMP_Synthase"/>
    <property type="match status" value="1"/>
</dbReference>
<dbReference type="EMBL" id="PFPB01000013">
    <property type="protein sequence ID" value="PIZ89206.1"/>
    <property type="molecule type" value="Genomic_DNA"/>
</dbReference>
<dbReference type="CDD" id="cd01997">
    <property type="entry name" value="GMP_synthase_C"/>
    <property type="match status" value="1"/>
</dbReference>
<keyword evidence="7 9" id="KW-0067">ATP-binding</keyword>
<dbReference type="FunFam" id="3.30.300.10:FF:000002">
    <property type="entry name" value="GMP synthase [glutamine-hydrolyzing]"/>
    <property type="match status" value="1"/>
</dbReference>
<comment type="pathway">
    <text evidence="2 9">Purine metabolism; GMP biosynthesis; GMP from XMP (L-Gln route): step 1/1.</text>
</comment>
<dbReference type="PRINTS" id="PR00097">
    <property type="entry name" value="ANTSNTHASEII"/>
</dbReference>
<keyword evidence="6 9" id="KW-0658">Purine biosynthesis</keyword>
<dbReference type="NCBIfam" id="TIGR00888">
    <property type="entry name" value="guaA_Nterm"/>
    <property type="match status" value="1"/>
</dbReference>
<evidence type="ECO:0000256" key="8">
    <source>
        <dbReference type="ARBA" id="ARBA00022962"/>
    </source>
</evidence>
<dbReference type="Gene3D" id="3.40.50.880">
    <property type="match status" value="1"/>
</dbReference>
<dbReference type="Gene3D" id="3.30.300.10">
    <property type="match status" value="1"/>
</dbReference>
<dbReference type="InterPro" id="IPR017926">
    <property type="entry name" value="GATASE"/>
</dbReference>
<evidence type="ECO:0000256" key="9">
    <source>
        <dbReference type="HAMAP-Rule" id="MF_00344"/>
    </source>
</evidence>
<evidence type="ECO:0000256" key="3">
    <source>
        <dbReference type="ARBA" id="ARBA00022598"/>
    </source>
</evidence>
<protein>
    <recommendedName>
        <fullName evidence="9">GMP synthase [glutamine-hydrolyzing]</fullName>
        <ecNumber evidence="9">6.3.5.2</ecNumber>
    </recommendedName>
    <alternativeName>
        <fullName evidence="9">GMP synthetase</fullName>
    </alternativeName>
    <alternativeName>
        <fullName evidence="9">Glutamine amidotransferase</fullName>
    </alternativeName>
</protein>
<keyword evidence="3 9" id="KW-0436">Ligase</keyword>
<feature type="active site" evidence="9">
    <location>
        <position position="165"/>
    </location>
</feature>
<dbReference type="NCBIfam" id="NF000848">
    <property type="entry name" value="PRK00074.1"/>
    <property type="match status" value="1"/>
</dbReference>
<evidence type="ECO:0000256" key="4">
    <source>
        <dbReference type="ARBA" id="ARBA00022741"/>
    </source>
</evidence>
<feature type="active site" description="Nucleophile" evidence="9">
    <location>
        <position position="78"/>
    </location>
</feature>
<evidence type="ECO:0000313" key="12">
    <source>
        <dbReference type="EMBL" id="PIZ89206.1"/>
    </source>
</evidence>
<comment type="function">
    <text evidence="1 9">Catalyzes the synthesis of GMP from XMP.</text>
</comment>
<feature type="active site" evidence="9">
    <location>
        <position position="167"/>
    </location>
</feature>
<feature type="binding site" evidence="10">
    <location>
        <begin position="219"/>
        <end position="225"/>
    </location>
    <ligand>
        <name>ATP</name>
        <dbReference type="ChEBI" id="CHEBI:30616"/>
    </ligand>
</feature>
<dbReference type="PRINTS" id="PR00096">
    <property type="entry name" value="GATASE"/>
</dbReference>
<dbReference type="EC" id="6.3.5.2" evidence="9"/>
<dbReference type="Gene3D" id="3.40.50.620">
    <property type="entry name" value="HUPs"/>
    <property type="match status" value="1"/>
</dbReference>
<evidence type="ECO:0000313" key="13">
    <source>
        <dbReference type="Proteomes" id="UP000230760"/>
    </source>
</evidence>
<dbReference type="HAMAP" id="MF_00344">
    <property type="entry name" value="GMP_synthase"/>
    <property type="match status" value="1"/>
</dbReference>
<dbReference type="SUPFAM" id="SSF54810">
    <property type="entry name" value="GMP synthetase C-terminal dimerisation domain"/>
    <property type="match status" value="1"/>
</dbReference>
<comment type="subunit">
    <text evidence="9">Homodimer.</text>
</comment>
<keyword evidence="4 9" id="KW-0547">Nucleotide-binding</keyword>
<dbReference type="PROSITE" id="PS51553">
    <property type="entry name" value="GMPS_ATP_PPASE"/>
    <property type="match status" value="1"/>
</dbReference>
<dbReference type="SUPFAM" id="SSF52402">
    <property type="entry name" value="Adenine nucleotide alpha hydrolases-like"/>
    <property type="match status" value="1"/>
</dbReference>
<dbReference type="AlphaFoldDB" id="A0A2M7UZ04"/>
<evidence type="ECO:0000256" key="5">
    <source>
        <dbReference type="ARBA" id="ARBA00022749"/>
    </source>
</evidence>
<gene>
    <name evidence="9" type="primary">guaA</name>
    <name evidence="12" type="ORF">COX90_00575</name>
</gene>
<reference evidence="13" key="1">
    <citation type="submission" date="2017-09" db="EMBL/GenBank/DDBJ databases">
        <title>Depth-based differentiation of microbial function through sediment-hosted aquifers and enrichment of novel symbionts in the deep terrestrial subsurface.</title>
        <authorList>
            <person name="Probst A.J."/>
            <person name="Ladd B."/>
            <person name="Jarett J.K."/>
            <person name="Geller-Mcgrath D.E."/>
            <person name="Sieber C.M.K."/>
            <person name="Emerson J.B."/>
            <person name="Anantharaman K."/>
            <person name="Thomas B.C."/>
            <person name="Malmstrom R."/>
            <person name="Stieglmeier M."/>
            <person name="Klingl A."/>
            <person name="Woyke T."/>
            <person name="Ryan C.M."/>
            <person name="Banfield J.F."/>
        </authorList>
    </citation>
    <scope>NUCLEOTIDE SEQUENCE [LARGE SCALE GENOMIC DNA]</scope>
</reference>
<dbReference type="InterPro" id="IPR025777">
    <property type="entry name" value="GMPS_ATP_PPase_dom"/>
</dbReference>
<dbReference type="InterPro" id="IPR004739">
    <property type="entry name" value="GMP_synth_GATase"/>
</dbReference>
<evidence type="ECO:0000256" key="2">
    <source>
        <dbReference type="ARBA" id="ARBA00005153"/>
    </source>
</evidence>
<dbReference type="Pfam" id="PF00958">
    <property type="entry name" value="GMP_synt_C"/>
    <property type="match status" value="1"/>
</dbReference>
<dbReference type="NCBIfam" id="TIGR00884">
    <property type="entry name" value="guaA_Cterm"/>
    <property type="match status" value="1"/>
</dbReference>
<dbReference type="SUPFAM" id="SSF52317">
    <property type="entry name" value="Class I glutamine amidotransferase-like"/>
    <property type="match status" value="1"/>
</dbReference>
<dbReference type="PANTHER" id="PTHR11922:SF2">
    <property type="entry name" value="GMP SYNTHASE [GLUTAMINE-HYDROLYZING]"/>
    <property type="match status" value="1"/>
</dbReference>
<dbReference type="GO" id="GO:0003921">
    <property type="term" value="F:GMP synthase activity"/>
    <property type="evidence" value="ECO:0007669"/>
    <property type="project" value="InterPro"/>
</dbReference>
<dbReference type="UniPathway" id="UPA00189">
    <property type="reaction ID" value="UER00296"/>
</dbReference>
<dbReference type="PROSITE" id="PS51273">
    <property type="entry name" value="GATASE_TYPE_1"/>
    <property type="match status" value="1"/>
</dbReference>
<dbReference type="Pfam" id="PF00117">
    <property type="entry name" value="GATase"/>
    <property type="match status" value="1"/>
</dbReference>
<comment type="catalytic activity">
    <reaction evidence="9">
        <text>XMP + L-glutamine + ATP + H2O = GMP + L-glutamate + AMP + diphosphate + 2 H(+)</text>
        <dbReference type="Rhea" id="RHEA:11680"/>
        <dbReference type="ChEBI" id="CHEBI:15377"/>
        <dbReference type="ChEBI" id="CHEBI:15378"/>
        <dbReference type="ChEBI" id="CHEBI:29985"/>
        <dbReference type="ChEBI" id="CHEBI:30616"/>
        <dbReference type="ChEBI" id="CHEBI:33019"/>
        <dbReference type="ChEBI" id="CHEBI:57464"/>
        <dbReference type="ChEBI" id="CHEBI:58115"/>
        <dbReference type="ChEBI" id="CHEBI:58359"/>
        <dbReference type="ChEBI" id="CHEBI:456215"/>
        <dbReference type="EC" id="6.3.5.2"/>
    </reaction>
</comment>
<dbReference type="FunFam" id="3.40.50.880:FF:000001">
    <property type="entry name" value="GMP synthase [glutamine-hydrolyzing]"/>
    <property type="match status" value="1"/>
</dbReference>
<proteinExistence type="inferred from homology"/>
<dbReference type="InterPro" id="IPR014729">
    <property type="entry name" value="Rossmann-like_a/b/a_fold"/>
</dbReference>
<dbReference type="InterPro" id="IPR022310">
    <property type="entry name" value="NAD/GMP_synthase"/>
</dbReference>
<name>A0A2M7UZ04_9BACT</name>
<evidence type="ECO:0000256" key="1">
    <source>
        <dbReference type="ARBA" id="ARBA00002332"/>
    </source>
</evidence>
<dbReference type="InterPro" id="IPR029062">
    <property type="entry name" value="Class_I_gatase-like"/>
</dbReference>